<evidence type="ECO:0000313" key="2">
    <source>
        <dbReference type="EMBL" id="QCI63617.1"/>
    </source>
</evidence>
<gene>
    <name evidence="2" type="ORF">E8M01_04805</name>
</gene>
<dbReference type="OrthoDB" id="9983568at2"/>
<feature type="region of interest" description="Disordered" evidence="1">
    <location>
        <begin position="1"/>
        <end position="60"/>
    </location>
</feature>
<evidence type="ECO:0000256" key="1">
    <source>
        <dbReference type="SAM" id="MobiDB-lite"/>
    </source>
</evidence>
<dbReference type="KEGG" id="pstg:E8M01_04805"/>
<dbReference type="EMBL" id="CP039690">
    <property type="protein sequence ID" value="QCI63617.1"/>
    <property type="molecule type" value="Genomic_DNA"/>
</dbReference>
<dbReference type="AlphaFoldDB" id="A0A4D7B6L7"/>
<accession>A0A4D7B6L7</accession>
<protein>
    <submittedName>
        <fullName evidence="2">Uncharacterized protein</fullName>
    </submittedName>
</protein>
<name>A0A4D7B6L7_9HYPH</name>
<organism evidence="2 3">
    <name type="scientific">Phreatobacter stygius</name>
    <dbReference type="NCBI Taxonomy" id="1940610"/>
    <lineage>
        <taxon>Bacteria</taxon>
        <taxon>Pseudomonadati</taxon>
        <taxon>Pseudomonadota</taxon>
        <taxon>Alphaproteobacteria</taxon>
        <taxon>Hyphomicrobiales</taxon>
        <taxon>Phreatobacteraceae</taxon>
        <taxon>Phreatobacter</taxon>
    </lineage>
</organism>
<reference evidence="2 3" key="1">
    <citation type="submission" date="2019-04" db="EMBL/GenBank/DDBJ databases">
        <title>Phreatobacter aquaticus sp. nov.</title>
        <authorList>
            <person name="Choi A."/>
        </authorList>
    </citation>
    <scope>NUCLEOTIDE SEQUENCE [LARGE SCALE GENOMIC DNA]</scope>
    <source>
        <strain evidence="2 3">KCTC 52518</strain>
    </source>
</reference>
<proteinExistence type="predicted"/>
<dbReference type="Proteomes" id="UP000298781">
    <property type="component" value="Chromosome"/>
</dbReference>
<keyword evidence="3" id="KW-1185">Reference proteome</keyword>
<evidence type="ECO:0000313" key="3">
    <source>
        <dbReference type="Proteomes" id="UP000298781"/>
    </source>
</evidence>
<sequence length="60" mass="6511">MPTDLPDPGPDRIIDRPPKKHLPIDNDVVLPTPPPSAEPDVILPGDREGDHRAPPLPKPT</sequence>
<dbReference type="RefSeq" id="WP_136959074.1">
    <property type="nucleotide sequence ID" value="NZ_CP039690.1"/>
</dbReference>